<dbReference type="Gene3D" id="2.40.10.10">
    <property type="entry name" value="Trypsin-like serine proteases"/>
    <property type="match status" value="1"/>
</dbReference>
<dbReference type="InterPro" id="IPR033116">
    <property type="entry name" value="TRYPSIN_SER"/>
</dbReference>
<dbReference type="GO" id="GO:0004252">
    <property type="term" value="F:serine-type endopeptidase activity"/>
    <property type="evidence" value="ECO:0007669"/>
    <property type="project" value="InterPro"/>
</dbReference>
<reference evidence="6" key="1">
    <citation type="submission" date="2021-02" db="EMBL/GenBank/DDBJ databases">
        <authorList>
            <person name="Dougan E. K."/>
            <person name="Rhodes N."/>
            <person name="Thang M."/>
            <person name="Chan C."/>
        </authorList>
    </citation>
    <scope>NUCLEOTIDE SEQUENCE</scope>
</reference>
<evidence type="ECO:0000256" key="3">
    <source>
        <dbReference type="ARBA" id="ARBA00023157"/>
    </source>
</evidence>
<keyword evidence="3" id="KW-1015">Disulfide bond</keyword>
<dbReference type="Pfam" id="PF00089">
    <property type="entry name" value="Trypsin"/>
    <property type="match status" value="1"/>
</dbReference>
<dbReference type="InterPro" id="IPR001254">
    <property type="entry name" value="Trypsin_dom"/>
</dbReference>
<dbReference type="PANTHER" id="PTHR24252:SF7">
    <property type="entry name" value="HYALIN"/>
    <property type="match status" value="1"/>
</dbReference>
<dbReference type="FunFam" id="2.40.10.10:FF:000003">
    <property type="entry name" value="Transmembrane serine protease 3"/>
    <property type="match status" value="1"/>
</dbReference>
<dbReference type="PRINTS" id="PR00722">
    <property type="entry name" value="CHYMOTRYPSIN"/>
</dbReference>
<keyword evidence="2 4" id="KW-0720">Serine protease</keyword>
<dbReference type="PANTHER" id="PTHR24252">
    <property type="entry name" value="ACROSIN-RELATED"/>
    <property type="match status" value="1"/>
</dbReference>
<dbReference type="PROSITE" id="PS50240">
    <property type="entry name" value="TRYPSIN_DOM"/>
    <property type="match status" value="1"/>
</dbReference>
<comment type="caution">
    <text evidence="6">The sequence shown here is derived from an EMBL/GenBank/DDBJ whole genome shotgun (WGS) entry which is preliminary data.</text>
</comment>
<dbReference type="SUPFAM" id="SSF50494">
    <property type="entry name" value="Trypsin-like serine proteases"/>
    <property type="match status" value="1"/>
</dbReference>
<dbReference type="OrthoDB" id="5974294at2759"/>
<protein>
    <submittedName>
        <fullName evidence="6">PLG protein</fullName>
    </submittedName>
</protein>
<keyword evidence="4" id="KW-0378">Hydrolase</keyword>
<dbReference type="Proteomes" id="UP000649617">
    <property type="component" value="Unassembled WGS sequence"/>
</dbReference>
<proteinExistence type="predicted"/>
<dbReference type="EMBL" id="CAJNIZ010000999">
    <property type="protein sequence ID" value="CAE7180362.1"/>
    <property type="molecule type" value="Genomic_DNA"/>
</dbReference>
<dbReference type="InterPro" id="IPR043504">
    <property type="entry name" value="Peptidase_S1_PA_chymotrypsin"/>
</dbReference>
<dbReference type="GO" id="GO:0006508">
    <property type="term" value="P:proteolysis"/>
    <property type="evidence" value="ECO:0007669"/>
    <property type="project" value="UniProtKB-KW"/>
</dbReference>
<evidence type="ECO:0000256" key="4">
    <source>
        <dbReference type="RuleBase" id="RU363034"/>
    </source>
</evidence>
<evidence type="ECO:0000256" key="1">
    <source>
        <dbReference type="ARBA" id="ARBA00022670"/>
    </source>
</evidence>
<gene>
    <name evidence="6" type="primary">PLG</name>
    <name evidence="6" type="ORF">SPIL2461_LOCUS1042</name>
</gene>
<dbReference type="SUPFAM" id="SSF49854">
    <property type="entry name" value="Spermadhesin, CUB domain"/>
    <property type="match status" value="1"/>
</dbReference>
<sequence>MAAPSFRKVPGDWTRCGMPGRGPQKRIVHGADAEHCKWRWQVSIGSPSTGQFCGGTLIAPDWVLTAAHCVGHIRHPCDVRTLRVGAGTSKRDTSKAKGLFVERRVARIFVHPLHNKNVQHDYDFALIQLDKPMPMNQCIGVACLPTRTEQVGTRCQITGWGTLSSRGATPELLQEAPVTLVNKEACEVNYTKQRQIVTGSMLCASGESNAGITDSCQGDSGGPMVCEEDGAFVIRGVTSWGQGCALRDFPGIYARVHSVLAWVEDVMGNKVRMVSAEDKQEEEDISGIDFRGAMWKVTSGKCTMDEFDCIMSPGFPEPYPSKDRCYIAVNISDAVPISVENFSTEAAFDYLSFNCRAFSGEIGPEGIIPDASIHWVSDQSIAGTGWRLCPSY</sequence>
<dbReference type="PROSITE" id="PS00134">
    <property type="entry name" value="TRYPSIN_HIS"/>
    <property type="match status" value="1"/>
</dbReference>
<evidence type="ECO:0000313" key="6">
    <source>
        <dbReference type="EMBL" id="CAE7180362.1"/>
    </source>
</evidence>
<evidence type="ECO:0000313" key="7">
    <source>
        <dbReference type="Proteomes" id="UP000649617"/>
    </source>
</evidence>
<dbReference type="AlphaFoldDB" id="A0A812IV80"/>
<keyword evidence="7" id="KW-1185">Reference proteome</keyword>
<feature type="domain" description="Peptidase S1" evidence="5">
    <location>
        <begin position="27"/>
        <end position="268"/>
    </location>
</feature>
<keyword evidence="1 4" id="KW-0645">Protease</keyword>
<dbReference type="PROSITE" id="PS00135">
    <property type="entry name" value="TRYPSIN_SER"/>
    <property type="match status" value="1"/>
</dbReference>
<dbReference type="InterPro" id="IPR009003">
    <property type="entry name" value="Peptidase_S1_PA"/>
</dbReference>
<dbReference type="InterPro" id="IPR018114">
    <property type="entry name" value="TRYPSIN_HIS"/>
</dbReference>
<dbReference type="InterPro" id="IPR035914">
    <property type="entry name" value="Sperma_CUB_dom_sf"/>
</dbReference>
<name>A0A812IV80_SYMPI</name>
<dbReference type="InterPro" id="IPR001314">
    <property type="entry name" value="Peptidase_S1A"/>
</dbReference>
<organism evidence="6 7">
    <name type="scientific">Symbiodinium pilosum</name>
    <name type="common">Dinoflagellate</name>
    <dbReference type="NCBI Taxonomy" id="2952"/>
    <lineage>
        <taxon>Eukaryota</taxon>
        <taxon>Sar</taxon>
        <taxon>Alveolata</taxon>
        <taxon>Dinophyceae</taxon>
        <taxon>Suessiales</taxon>
        <taxon>Symbiodiniaceae</taxon>
        <taxon>Symbiodinium</taxon>
    </lineage>
</organism>
<accession>A0A812IV80</accession>
<dbReference type="CDD" id="cd00190">
    <property type="entry name" value="Tryp_SPc"/>
    <property type="match status" value="1"/>
</dbReference>
<dbReference type="SMART" id="SM00020">
    <property type="entry name" value="Tryp_SPc"/>
    <property type="match status" value="1"/>
</dbReference>
<evidence type="ECO:0000259" key="5">
    <source>
        <dbReference type="PROSITE" id="PS50240"/>
    </source>
</evidence>
<evidence type="ECO:0000256" key="2">
    <source>
        <dbReference type="ARBA" id="ARBA00022825"/>
    </source>
</evidence>